<keyword evidence="3" id="KW-0946">Virion</keyword>
<dbReference type="InterPro" id="IPR004955">
    <property type="entry name" value="Baculovirus_Gp64"/>
</dbReference>
<comment type="subcellular location">
    <subcellularLocation>
        <location evidence="1">Virion membrane</location>
    </subcellularLocation>
</comment>
<evidence type="ECO:0000313" key="7">
    <source>
        <dbReference type="EMBL" id="APG77909.1"/>
    </source>
</evidence>
<dbReference type="GO" id="GO:0055036">
    <property type="term" value="C:virion membrane"/>
    <property type="evidence" value="ECO:0007669"/>
    <property type="project" value="UniProtKB-SubCell"/>
</dbReference>
<evidence type="ECO:0000256" key="4">
    <source>
        <dbReference type="ARBA" id="ARBA00023136"/>
    </source>
</evidence>
<keyword evidence="5" id="KW-0325">Glycoprotein</keyword>
<dbReference type="SMR" id="A0A1L3KKP9"/>
<keyword evidence="6" id="KW-1133">Transmembrane helix</keyword>
<keyword evidence="4 6" id="KW-0472">Membrane</keyword>
<organism evidence="7">
    <name type="scientific">Hubei orthoptera virus 6</name>
    <dbReference type="NCBI Taxonomy" id="1923014"/>
    <lineage>
        <taxon>Viruses</taxon>
        <taxon>Riboviria</taxon>
    </lineage>
</organism>
<evidence type="ECO:0000256" key="6">
    <source>
        <dbReference type="SAM" id="Phobius"/>
    </source>
</evidence>
<proteinExistence type="predicted"/>
<evidence type="ECO:0000256" key="2">
    <source>
        <dbReference type="ARBA" id="ARBA00022692"/>
    </source>
</evidence>
<accession>A0A1L3KKP9</accession>
<reference evidence="7" key="1">
    <citation type="journal article" date="2016" name="Nature">
        <title>Redefining the invertebrate RNA virosphere.</title>
        <authorList>
            <person name="Shi M."/>
            <person name="Lin X.D."/>
            <person name="Tian J.H."/>
            <person name="Chen L.J."/>
            <person name="Chen X."/>
            <person name="Li C.X."/>
            <person name="Qin X.C."/>
            <person name="Li J."/>
            <person name="Cao J.P."/>
            <person name="Eden J.S."/>
            <person name="Buchmann J."/>
            <person name="Wang W."/>
            <person name="Xu J."/>
            <person name="Holmes E.C."/>
            <person name="Zhang Y.Z."/>
        </authorList>
    </citation>
    <scope>NUCLEOTIDE SEQUENCE</scope>
    <source>
        <strain evidence="7">ZCM21154</strain>
    </source>
</reference>
<dbReference type="Gene3D" id="6.20.460.10">
    <property type="match status" value="1"/>
</dbReference>
<dbReference type="EMBL" id="KX883887">
    <property type="protein sequence ID" value="APG77909.1"/>
    <property type="molecule type" value="Genomic_RNA"/>
</dbReference>
<dbReference type="GO" id="GO:0019031">
    <property type="term" value="C:viral envelope"/>
    <property type="evidence" value="ECO:0007669"/>
    <property type="project" value="InterPro"/>
</dbReference>
<dbReference type="Gene3D" id="6.10.250.3010">
    <property type="match status" value="1"/>
</dbReference>
<name>A0A1L3KKP9_9VIRU</name>
<dbReference type="Pfam" id="PF03273">
    <property type="entry name" value="Baculo_gp64"/>
    <property type="match status" value="2"/>
</dbReference>
<evidence type="ECO:0000256" key="5">
    <source>
        <dbReference type="ARBA" id="ARBA00023180"/>
    </source>
</evidence>
<keyword evidence="2 6" id="KW-0812">Transmembrane</keyword>
<feature type="transmembrane region" description="Helical" evidence="6">
    <location>
        <begin position="470"/>
        <end position="491"/>
    </location>
</feature>
<evidence type="ECO:0000256" key="3">
    <source>
        <dbReference type="ARBA" id="ARBA00022844"/>
    </source>
</evidence>
<evidence type="ECO:0000256" key="1">
    <source>
        <dbReference type="ARBA" id="ARBA00004182"/>
    </source>
</evidence>
<dbReference type="GO" id="GO:0044003">
    <property type="term" value="P:symbiont-mediated perturbation of host process"/>
    <property type="evidence" value="ECO:0007669"/>
    <property type="project" value="InterPro"/>
</dbReference>
<sequence>MRYLPLFLSTVLGAFLVAEGRVCSSQVTQGPYTLKHYNVNPEIESTKSMSFTVSIIEEDAVIMIGYRAYWRSYCYNGGSLDPNTGCRDELTNHLPDKKEAEEWMENKGCKVQKDCDNCWGSDSDQCTGDFLENRGWHYVEHKELRRASSNNHFAHHTCNLQWRCGFHEAGWETYLTINSGTPIPYVVNMNSTPIYTLDLHYTSYSDYFLFKERDAKIRTYTATLDCHGRRQLICYDKDTGIIIDLKDGKTQCFANICYTTSGIPLEEQNVHNLVQKKGASLEDLEHAYHDIHLNHEELKYNFLILNRELNSLRKTITTMIESLAKIDDRLIGEILGNSGRTRFLSKSNFLISPCSADLVTNTNCVNNSIFEDGRWVHNEDLTKCITFNGSQDIEVWQSYNLWYPDIVLKKTVGVVGDQEGWSFLASSKSSLIDSMLVTKNMGKSTSVGDVFNLPAGTVDSALKSLFAGKIILVVAFIVIALVLVKICMRLFR</sequence>
<protein>
    <submittedName>
        <fullName evidence="7">Hemagglutinin</fullName>
    </submittedName>
</protein>
<dbReference type="Gene3D" id="6.10.250.2130">
    <property type="match status" value="1"/>
</dbReference>